<evidence type="ECO:0000313" key="1">
    <source>
        <dbReference type="EMBL" id="KRZ00455.1"/>
    </source>
</evidence>
<organism evidence="2 3">
    <name type="scientific">Trichinella zimbabwensis</name>
    <dbReference type="NCBI Taxonomy" id="268475"/>
    <lineage>
        <taxon>Eukaryota</taxon>
        <taxon>Metazoa</taxon>
        <taxon>Ecdysozoa</taxon>
        <taxon>Nematoda</taxon>
        <taxon>Enoplea</taxon>
        <taxon>Dorylaimia</taxon>
        <taxon>Trichinellida</taxon>
        <taxon>Trichinellidae</taxon>
        <taxon>Trichinella</taxon>
    </lineage>
</organism>
<protein>
    <submittedName>
        <fullName evidence="2">Uncharacterized protein</fullName>
    </submittedName>
</protein>
<proteinExistence type="predicted"/>
<dbReference type="OrthoDB" id="5927524at2759"/>
<gene>
    <name evidence="2" type="ORF">T11_15781</name>
    <name evidence="1" type="ORF">T11_17882</name>
</gene>
<sequence length="62" mass="7216">MEYIPWSAKVNKGQLWSASEMGNAHCNPLRYLLNLKASSFPLFRRRIQRLAKASQQSKPKIR</sequence>
<dbReference type="EMBL" id="JYDP01000478">
    <property type="protein sequence ID" value="KRZ00455.1"/>
    <property type="molecule type" value="Genomic_DNA"/>
</dbReference>
<dbReference type="AlphaFoldDB" id="A0A0V1GWZ1"/>
<evidence type="ECO:0000313" key="2">
    <source>
        <dbReference type="EMBL" id="KRZ02685.1"/>
    </source>
</evidence>
<evidence type="ECO:0000313" key="3">
    <source>
        <dbReference type="Proteomes" id="UP000055024"/>
    </source>
</evidence>
<reference evidence="2 3" key="1">
    <citation type="submission" date="2015-01" db="EMBL/GenBank/DDBJ databases">
        <title>Evolution of Trichinella species and genotypes.</title>
        <authorList>
            <person name="Korhonen P.K."/>
            <person name="Edoardo P."/>
            <person name="Giuseppe L.R."/>
            <person name="Gasser R.B."/>
        </authorList>
    </citation>
    <scope>NUCLEOTIDE SEQUENCE [LARGE SCALE GENOMIC DNA]</scope>
    <source>
        <strain evidence="2">ISS1029</strain>
    </source>
</reference>
<comment type="caution">
    <text evidence="2">The sequence shown here is derived from an EMBL/GenBank/DDBJ whole genome shotgun (WGS) entry which is preliminary data.</text>
</comment>
<accession>A0A0V1GWZ1</accession>
<dbReference type="Proteomes" id="UP000055024">
    <property type="component" value="Unassembled WGS sequence"/>
</dbReference>
<keyword evidence="3" id="KW-1185">Reference proteome</keyword>
<name>A0A0V1GWZ1_9BILA</name>
<dbReference type="EMBL" id="JYDP01000220">
    <property type="protein sequence ID" value="KRZ02685.1"/>
    <property type="molecule type" value="Genomic_DNA"/>
</dbReference>